<reference evidence="1" key="1">
    <citation type="journal article" date="2023" name="Mol. Biol. Evol.">
        <title>Third-Generation Sequencing Reveals the Adaptive Role of the Epigenome in Three Deep-Sea Polychaetes.</title>
        <authorList>
            <person name="Perez M."/>
            <person name="Aroh O."/>
            <person name="Sun Y."/>
            <person name="Lan Y."/>
            <person name="Juniper S.K."/>
            <person name="Young C.R."/>
            <person name="Angers B."/>
            <person name="Qian P.Y."/>
        </authorList>
    </citation>
    <scope>NUCLEOTIDE SEQUENCE</scope>
    <source>
        <strain evidence="1">R07B-5</strain>
    </source>
</reference>
<protein>
    <submittedName>
        <fullName evidence="1">Uncharacterized protein</fullName>
    </submittedName>
</protein>
<proteinExistence type="predicted"/>
<gene>
    <name evidence="1" type="ORF">NP493_364g01077</name>
</gene>
<comment type="caution">
    <text evidence="1">The sequence shown here is derived from an EMBL/GenBank/DDBJ whole genome shotgun (WGS) entry which is preliminary data.</text>
</comment>
<evidence type="ECO:0000313" key="1">
    <source>
        <dbReference type="EMBL" id="KAK2182158.1"/>
    </source>
</evidence>
<dbReference type="Proteomes" id="UP001209878">
    <property type="component" value="Unassembled WGS sequence"/>
</dbReference>
<evidence type="ECO:0000313" key="2">
    <source>
        <dbReference type="Proteomes" id="UP001209878"/>
    </source>
</evidence>
<accession>A0AAD9L475</accession>
<keyword evidence="2" id="KW-1185">Reference proteome</keyword>
<dbReference type="EMBL" id="JAODUO010000364">
    <property type="protein sequence ID" value="KAK2182158.1"/>
    <property type="molecule type" value="Genomic_DNA"/>
</dbReference>
<organism evidence="1 2">
    <name type="scientific">Ridgeia piscesae</name>
    <name type="common">Tubeworm</name>
    <dbReference type="NCBI Taxonomy" id="27915"/>
    <lineage>
        <taxon>Eukaryota</taxon>
        <taxon>Metazoa</taxon>
        <taxon>Spiralia</taxon>
        <taxon>Lophotrochozoa</taxon>
        <taxon>Annelida</taxon>
        <taxon>Polychaeta</taxon>
        <taxon>Sedentaria</taxon>
        <taxon>Canalipalpata</taxon>
        <taxon>Sabellida</taxon>
        <taxon>Siboglinidae</taxon>
        <taxon>Ridgeia</taxon>
    </lineage>
</organism>
<sequence>MTMESHVTAVCRSAIFHLRNISRITRHLTAAATEQDIHACITSRLDVSNALLYRLPLKQIQRLQKVQNWATRLTDSAMKYSHGISLLKKLHWLPIAVRVDFKITHRALTGHAPGYIKQWPTSAG</sequence>
<dbReference type="AlphaFoldDB" id="A0AAD9L475"/>
<name>A0AAD9L475_RIDPI</name>